<feature type="domain" description="2EXR" evidence="1">
    <location>
        <begin position="28"/>
        <end position="84"/>
    </location>
</feature>
<dbReference type="OrthoDB" id="3650112at2759"/>
<dbReference type="PANTHER" id="PTHR42085">
    <property type="entry name" value="F-BOX DOMAIN-CONTAINING PROTEIN"/>
    <property type="match status" value="1"/>
</dbReference>
<dbReference type="RefSeq" id="XP_047764949.1">
    <property type="nucleotide sequence ID" value="XM_047909967.1"/>
</dbReference>
<evidence type="ECO:0000313" key="3">
    <source>
        <dbReference type="Proteomes" id="UP000756132"/>
    </source>
</evidence>
<dbReference type="Proteomes" id="UP000756132">
    <property type="component" value="Chromosome 8"/>
</dbReference>
<dbReference type="InterPro" id="IPR038883">
    <property type="entry name" value="AN11006-like"/>
</dbReference>
<reference evidence="2" key="1">
    <citation type="submission" date="2021-12" db="EMBL/GenBank/DDBJ databases">
        <authorList>
            <person name="Zaccaron A."/>
            <person name="Stergiopoulos I."/>
        </authorList>
    </citation>
    <scope>NUCLEOTIDE SEQUENCE</scope>
    <source>
        <strain evidence="2">Race5_Kim</strain>
    </source>
</reference>
<dbReference type="EMBL" id="CP090170">
    <property type="protein sequence ID" value="UJO20583.1"/>
    <property type="molecule type" value="Genomic_DNA"/>
</dbReference>
<dbReference type="PANTHER" id="PTHR42085:SF1">
    <property type="entry name" value="F-BOX DOMAIN-CONTAINING PROTEIN"/>
    <property type="match status" value="1"/>
</dbReference>
<dbReference type="Pfam" id="PF20150">
    <property type="entry name" value="2EXR"/>
    <property type="match status" value="1"/>
</dbReference>
<gene>
    <name evidence="2" type="ORF">CLAFUR5_10819</name>
</gene>
<protein>
    <recommendedName>
        <fullName evidence="1">2EXR domain-containing protein</fullName>
    </recommendedName>
</protein>
<organism evidence="2 3">
    <name type="scientific">Passalora fulva</name>
    <name type="common">Tomato leaf mold</name>
    <name type="synonym">Cladosporium fulvum</name>
    <dbReference type="NCBI Taxonomy" id="5499"/>
    <lineage>
        <taxon>Eukaryota</taxon>
        <taxon>Fungi</taxon>
        <taxon>Dikarya</taxon>
        <taxon>Ascomycota</taxon>
        <taxon>Pezizomycotina</taxon>
        <taxon>Dothideomycetes</taxon>
        <taxon>Dothideomycetidae</taxon>
        <taxon>Mycosphaerellales</taxon>
        <taxon>Mycosphaerellaceae</taxon>
        <taxon>Fulvia</taxon>
    </lineage>
</organism>
<sequence>MAKTTPPPKASSKVKAHILQQDDSRLTRLPAELRNRIYELALPDTIIIPRRRPKMGIPCNKVCAPGLLLTCKQIYQEAIGLYYSSTSFWFKIPDDFARWARIIGIKKLKVIRKIVLMVPYSYDQHYSFKSVYTGNGETVRSEGIRDPAAALRATANKAQGVLDEAVAKTGVSAKVVNVALQVSASRQKKWWTTEPIKFVEEVIAEADKKALRVIGSDMSNRRLALPADA</sequence>
<keyword evidence="3" id="KW-1185">Reference proteome</keyword>
<dbReference type="AlphaFoldDB" id="A0A9Q8PDP5"/>
<evidence type="ECO:0000313" key="2">
    <source>
        <dbReference type="EMBL" id="UJO20583.1"/>
    </source>
</evidence>
<accession>A0A9Q8PDP5</accession>
<dbReference type="GeneID" id="71990697"/>
<dbReference type="InterPro" id="IPR045518">
    <property type="entry name" value="2EXR"/>
</dbReference>
<dbReference type="KEGG" id="ffu:CLAFUR5_10819"/>
<proteinExistence type="predicted"/>
<reference evidence="2" key="2">
    <citation type="journal article" date="2022" name="Microb. Genom.">
        <title>A chromosome-scale genome assembly of the tomato pathogen Cladosporium fulvum reveals a compartmentalized genome architecture and the presence of a dispensable chromosome.</title>
        <authorList>
            <person name="Zaccaron A.Z."/>
            <person name="Chen L.H."/>
            <person name="Samaras A."/>
            <person name="Stergiopoulos I."/>
        </authorList>
    </citation>
    <scope>NUCLEOTIDE SEQUENCE</scope>
    <source>
        <strain evidence="2">Race5_Kim</strain>
    </source>
</reference>
<name>A0A9Q8PDP5_PASFU</name>
<evidence type="ECO:0000259" key="1">
    <source>
        <dbReference type="Pfam" id="PF20150"/>
    </source>
</evidence>